<dbReference type="EMBL" id="CP068315">
    <property type="protein sequence ID" value="QQW53678.1"/>
    <property type="molecule type" value="Genomic_DNA"/>
</dbReference>
<dbReference type="PROSITE" id="PS50878">
    <property type="entry name" value="RT_POL"/>
    <property type="match status" value="1"/>
</dbReference>
<dbReference type="InterPro" id="IPR000477">
    <property type="entry name" value="RT_dom"/>
</dbReference>
<keyword evidence="4" id="KW-0460">Magnesium</keyword>
<dbReference type="GO" id="GO:0051607">
    <property type="term" value="P:defense response to virus"/>
    <property type="evidence" value="ECO:0007669"/>
    <property type="project" value="UniProtKB-KW"/>
</dbReference>
<keyword evidence="6" id="KW-0051">Antiviral defense</keyword>
<dbReference type="GO" id="GO:0046872">
    <property type="term" value="F:metal ion binding"/>
    <property type="evidence" value="ECO:0007669"/>
    <property type="project" value="UniProtKB-KW"/>
</dbReference>
<keyword evidence="1" id="KW-0808">Transferase</keyword>
<evidence type="ECO:0000256" key="6">
    <source>
        <dbReference type="ARBA" id="ARBA00023118"/>
    </source>
</evidence>
<reference evidence="9" key="1">
    <citation type="submission" date="2021-01" db="EMBL/GenBank/DDBJ databases">
        <title>blaOXA-48-like genome architecture among carbapenemase-producing Escherichia coli and Klebsiella pneumoniae in the Netherlands.</title>
        <authorList>
            <person name="Hendrickx A.P.A."/>
            <person name="Landman F."/>
            <person name="de Haan A."/>
            <person name="Witteveen S."/>
            <person name="van Santen-Verheuvel M."/>
            <person name="Schouls L.M."/>
        </authorList>
    </citation>
    <scope>NUCLEOTIDE SEQUENCE</scope>
    <source>
        <strain evidence="9">RIVM_C015395</strain>
        <plasmid evidence="9">pRIVM_C015395_4</plasmid>
    </source>
</reference>
<evidence type="ECO:0000256" key="4">
    <source>
        <dbReference type="ARBA" id="ARBA00022842"/>
    </source>
</evidence>
<keyword evidence="3" id="KW-0479">Metal-binding</keyword>
<evidence type="ECO:0000256" key="5">
    <source>
        <dbReference type="ARBA" id="ARBA00022918"/>
    </source>
</evidence>
<proteinExistence type="inferred from homology"/>
<comment type="similarity">
    <text evidence="7">Belongs to the bacterial reverse transcriptase family.</text>
</comment>
<protein>
    <submittedName>
        <fullName evidence="9">RNA-directed DNA polymerase</fullName>
    </submittedName>
</protein>
<dbReference type="CDD" id="cd03487">
    <property type="entry name" value="RT_Bac_retron_II"/>
    <property type="match status" value="1"/>
</dbReference>
<dbReference type="Pfam" id="PF00078">
    <property type="entry name" value="RVT_1"/>
    <property type="match status" value="1"/>
</dbReference>
<dbReference type="InterPro" id="IPR043502">
    <property type="entry name" value="DNA/RNA_pol_sf"/>
</dbReference>
<keyword evidence="9" id="KW-0614">Plasmid</keyword>
<dbReference type="AlphaFoldDB" id="A0A7U0QJJ5"/>
<evidence type="ECO:0000256" key="3">
    <source>
        <dbReference type="ARBA" id="ARBA00022723"/>
    </source>
</evidence>
<evidence type="ECO:0000313" key="9">
    <source>
        <dbReference type="EMBL" id="QQW53678.1"/>
    </source>
</evidence>
<evidence type="ECO:0000256" key="1">
    <source>
        <dbReference type="ARBA" id="ARBA00022679"/>
    </source>
</evidence>
<name>A0A7U0QJJ5_KLEPN</name>
<evidence type="ECO:0000259" key="8">
    <source>
        <dbReference type="PROSITE" id="PS50878"/>
    </source>
</evidence>
<gene>
    <name evidence="9" type="ORF">JL538_00195</name>
</gene>
<organism evidence="9">
    <name type="scientific">Klebsiella pneumoniae</name>
    <dbReference type="NCBI Taxonomy" id="573"/>
    <lineage>
        <taxon>Bacteria</taxon>
        <taxon>Pseudomonadati</taxon>
        <taxon>Pseudomonadota</taxon>
        <taxon>Gammaproteobacteria</taxon>
        <taxon>Enterobacterales</taxon>
        <taxon>Enterobacteriaceae</taxon>
        <taxon>Klebsiella/Raoultella group</taxon>
        <taxon>Klebsiella</taxon>
        <taxon>Klebsiella pneumoniae complex</taxon>
    </lineage>
</organism>
<keyword evidence="2" id="KW-0548">Nucleotidyltransferase</keyword>
<accession>A0A7U0QJJ5</accession>
<dbReference type="SUPFAM" id="SSF56672">
    <property type="entry name" value="DNA/RNA polymerases"/>
    <property type="match status" value="1"/>
</dbReference>
<keyword evidence="5 9" id="KW-0695">RNA-directed DNA polymerase</keyword>
<dbReference type="GO" id="GO:0003964">
    <property type="term" value="F:RNA-directed DNA polymerase activity"/>
    <property type="evidence" value="ECO:0007669"/>
    <property type="project" value="UniProtKB-KW"/>
</dbReference>
<dbReference type="RefSeq" id="WP_072040880.1">
    <property type="nucleotide sequence ID" value="NZ_CAAHAR010000036.1"/>
</dbReference>
<dbReference type="GO" id="GO:0003723">
    <property type="term" value="F:RNA binding"/>
    <property type="evidence" value="ECO:0007669"/>
    <property type="project" value="InterPro"/>
</dbReference>
<evidence type="ECO:0000256" key="2">
    <source>
        <dbReference type="ARBA" id="ARBA00022695"/>
    </source>
</evidence>
<evidence type="ECO:0000256" key="7">
    <source>
        <dbReference type="ARBA" id="ARBA00034120"/>
    </source>
</evidence>
<dbReference type="InterPro" id="IPR000123">
    <property type="entry name" value="Reverse_transcriptase_msDNA"/>
</dbReference>
<dbReference type="PRINTS" id="PR00866">
    <property type="entry name" value="RNADNAPOLMS"/>
</dbReference>
<feature type="domain" description="Reverse transcriptase" evidence="8">
    <location>
        <begin position="1"/>
        <end position="245"/>
    </location>
</feature>
<sequence length="379" mass="44173">MNKPRFNGTPIASLDSLAAMLGIDRKRLDWMVLSVSRSYKQFTVETGKNKKERKIFEPKRSLKGIQKKINKEIFENIDYPHYLHGAITGRDYISNASVHTKKKTIICLDITNFYPSISKRDVTLIFKNLMRFSPDVSIALTELVTLNNQVPQGGCCSSYIANLLFFNSEYNLYNRLQSIGYSYTRLLDDITISSDEDISLEEKTKVIQLVYRMVSQHRLSINEDKTTIEHTKDSSSKLSVTGLWVKHGVPKLTKENRRYIRYLVYICQKQAAYERHTKEYHDLWNRCSGKVAQMSRLGHVQANELRCVLSDILPIYDDYKIGKLKYVAKHYLSKFTHPLSEEQIRKVDRMIYDFDIVGRTNEKLAKDYRSKLRALLPER</sequence>
<geneLocation type="plasmid" evidence="9">
    <name>pRIVM_C015395_4</name>
</geneLocation>